<protein>
    <submittedName>
        <fullName evidence="1">Uncharacterized protein</fullName>
    </submittedName>
</protein>
<reference evidence="1 2" key="1">
    <citation type="submission" date="2019-08" db="EMBL/GenBank/DDBJ databases">
        <title>Genomes sequence of Algoriphagus aquimarinus ACAM450.</title>
        <authorList>
            <person name="Bowman J.P."/>
        </authorList>
    </citation>
    <scope>NUCLEOTIDE SEQUENCE [LARGE SCALE GENOMIC DNA]</scope>
    <source>
        <strain evidence="1 2">ACAM 450</strain>
    </source>
</reference>
<dbReference type="AlphaFoldDB" id="A0A5C7AR71"/>
<accession>A0A5C7AR71</accession>
<proteinExistence type="predicted"/>
<dbReference type="Proteomes" id="UP000321935">
    <property type="component" value="Unassembled WGS sequence"/>
</dbReference>
<dbReference type="EMBL" id="VORW01000008">
    <property type="protein sequence ID" value="TXE10209.1"/>
    <property type="molecule type" value="Genomic_DNA"/>
</dbReference>
<comment type="caution">
    <text evidence="1">The sequence shown here is derived from an EMBL/GenBank/DDBJ whole genome shotgun (WGS) entry which is preliminary data.</text>
</comment>
<sequence>MVKKVKVAISLGPRSSWETDNSAEEWKRIHMEKWSVRHRPRCGLIGRMIIRPYMDTVFTLA</sequence>
<dbReference type="RefSeq" id="WP_146918189.1">
    <property type="nucleotide sequence ID" value="NZ_VORW01000008.1"/>
</dbReference>
<evidence type="ECO:0000313" key="1">
    <source>
        <dbReference type="EMBL" id="TXE10209.1"/>
    </source>
</evidence>
<organism evidence="1 2">
    <name type="scientific">Algoriphagus aquimarinus</name>
    <dbReference type="NCBI Taxonomy" id="237018"/>
    <lineage>
        <taxon>Bacteria</taxon>
        <taxon>Pseudomonadati</taxon>
        <taxon>Bacteroidota</taxon>
        <taxon>Cytophagia</taxon>
        <taxon>Cytophagales</taxon>
        <taxon>Cyclobacteriaceae</taxon>
        <taxon>Algoriphagus</taxon>
    </lineage>
</organism>
<gene>
    <name evidence="1" type="ORF">ESV85_12780</name>
</gene>
<evidence type="ECO:0000313" key="2">
    <source>
        <dbReference type="Proteomes" id="UP000321935"/>
    </source>
</evidence>
<name>A0A5C7AR71_9BACT</name>